<dbReference type="HOGENOM" id="CLU_001265_61_5_2"/>
<gene>
    <name evidence="8" type="ordered locus">Mpal_0232</name>
</gene>
<feature type="transmembrane region" description="Helical" evidence="6">
    <location>
        <begin position="29"/>
        <end position="52"/>
    </location>
</feature>
<dbReference type="AlphaFoldDB" id="B8GJ43"/>
<dbReference type="InterPro" id="IPR020846">
    <property type="entry name" value="MFS_dom"/>
</dbReference>
<evidence type="ECO:0000256" key="4">
    <source>
        <dbReference type="ARBA" id="ARBA00022989"/>
    </source>
</evidence>
<dbReference type="GO" id="GO:0022857">
    <property type="term" value="F:transmembrane transporter activity"/>
    <property type="evidence" value="ECO:0007669"/>
    <property type="project" value="InterPro"/>
</dbReference>
<evidence type="ECO:0000313" key="8">
    <source>
        <dbReference type="EMBL" id="ACL15616.1"/>
    </source>
</evidence>
<dbReference type="RefSeq" id="WP_012616935.1">
    <property type="nucleotide sequence ID" value="NC_011832.1"/>
</dbReference>
<feature type="transmembrane region" description="Helical" evidence="6">
    <location>
        <begin position="159"/>
        <end position="177"/>
    </location>
</feature>
<dbReference type="InterPro" id="IPR036259">
    <property type="entry name" value="MFS_trans_sf"/>
</dbReference>
<dbReference type="eggNOG" id="arCOG00130">
    <property type="taxonomic scope" value="Archaea"/>
</dbReference>
<accession>B8GJ43</accession>
<feature type="transmembrane region" description="Helical" evidence="6">
    <location>
        <begin position="269"/>
        <end position="288"/>
    </location>
</feature>
<name>B8GJ43_METPE</name>
<keyword evidence="3 6" id="KW-0812">Transmembrane</keyword>
<dbReference type="InterPro" id="IPR050189">
    <property type="entry name" value="MFS_Efflux_Transporters"/>
</dbReference>
<sequence precursor="true">MVSPRTLITILGLAGFISAADNWFISPVLPAIASDFGIAIPLAGVILTAYLIPYGFMQPVFGVIGDRVGKVQVLQCILAGFALGSGACAFAESLTSLTIWRACTGFFAAGIIAVSLALIGDTVPESERQRYVGIFMGIVFFGQGLSVGVEGILATTLSWRIAFLIFSVIAVIVVLLLQRIPKTLPESSVRSVQDELRSICKDRRSRLFPMAFLIGLLLIGVYSFLGAFLHQIVGLDYLQIGCIVMFFGFSCLIGGTQAGFLEERIGRRAMVTGGAGVATLSTLLLALFPGWGTGWIAAAGLGLGYICMQSTIATLVFDIAPGSKGLPSALVGLGLFGGAGVGTALLGMIIPVCGYSAAFLLFALGMVGILILFIRAGEIE</sequence>
<dbReference type="PANTHER" id="PTHR43124:SF3">
    <property type="entry name" value="CHLORAMPHENICOL EFFLUX PUMP RV0191"/>
    <property type="match status" value="1"/>
</dbReference>
<dbReference type="GeneID" id="7270618"/>
<feature type="transmembrane region" description="Helical" evidence="6">
    <location>
        <begin position="207"/>
        <end position="225"/>
    </location>
</feature>
<dbReference type="OrthoDB" id="117970at2157"/>
<evidence type="ECO:0000256" key="5">
    <source>
        <dbReference type="ARBA" id="ARBA00023136"/>
    </source>
</evidence>
<keyword evidence="5 6" id="KW-0472">Membrane</keyword>
<feature type="transmembrane region" description="Helical" evidence="6">
    <location>
        <begin position="329"/>
        <end position="350"/>
    </location>
</feature>
<dbReference type="STRING" id="521011.Mpal_0232"/>
<evidence type="ECO:0000313" key="9">
    <source>
        <dbReference type="Proteomes" id="UP000002457"/>
    </source>
</evidence>
<comment type="subcellular location">
    <subcellularLocation>
        <location evidence="1">Cell membrane</location>
        <topology evidence="1">Multi-pass membrane protein</topology>
    </subcellularLocation>
</comment>
<proteinExistence type="predicted"/>
<evidence type="ECO:0000256" key="2">
    <source>
        <dbReference type="ARBA" id="ARBA00022475"/>
    </source>
</evidence>
<feature type="transmembrane region" description="Helical" evidence="6">
    <location>
        <begin position="73"/>
        <end position="93"/>
    </location>
</feature>
<dbReference type="EMBL" id="CP001338">
    <property type="protein sequence ID" value="ACL15616.1"/>
    <property type="molecule type" value="Genomic_DNA"/>
</dbReference>
<dbReference type="CDD" id="cd17324">
    <property type="entry name" value="MFS_NepI_like"/>
    <property type="match status" value="1"/>
</dbReference>
<dbReference type="GO" id="GO:0005886">
    <property type="term" value="C:plasma membrane"/>
    <property type="evidence" value="ECO:0007669"/>
    <property type="project" value="UniProtKB-SubCell"/>
</dbReference>
<organism evidence="8 9">
    <name type="scientific">Methanosphaerula palustris (strain ATCC BAA-1556 / DSM 19958 / E1-9c)</name>
    <dbReference type="NCBI Taxonomy" id="521011"/>
    <lineage>
        <taxon>Archaea</taxon>
        <taxon>Methanobacteriati</taxon>
        <taxon>Methanobacteriota</taxon>
        <taxon>Stenosarchaea group</taxon>
        <taxon>Methanomicrobia</taxon>
        <taxon>Methanomicrobiales</taxon>
        <taxon>Methanoregulaceae</taxon>
        <taxon>Methanosphaerula</taxon>
    </lineage>
</organism>
<keyword evidence="9" id="KW-1185">Reference proteome</keyword>
<dbReference type="InterPro" id="IPR011701">
    <property type="entry name" value="MFS"/>
</dbReference>
<keyword evidence="4 6" id="KW-1133">Transmembrane helix</keyword>
<dbReference type="PANTHER" id="PTHR43124">
    <property type="entry name" value="PURINE EFFLUX PUMP PBUE"/>
    <property type="match status" value="1"/>
</dbReference>
<dbReference type="KEGG" id="mpl:Mpal_0232"/>
<protein>
    <submittedName>
        <fullName evidence="8">Major facilitator superfamily MFS_1</fullName>
    </submittedName>
</protein>
<feature type="domain" description="Major facilitator superfamily (MFS) profile" evidence="7">
    <location>
        <begin position="7"/>
        <end position="380"/>
    </location>
</feature>
<reference evidence="8 9" key="1">
    <citation type="journal article" date="2015" name="Genome Announc.">
        <title>Complete Genome Sequence of Methanosphaerula palustris E1-9CT, a Hydrogenotrophic Methanogen Isolated from a Minerotrophic Fen Peatland.</title>
        <authorList>
            <person name="Cadillo-Quiroz H."/>
            <person name="Browne P."/>
            <person name="Kyrpides N."/>
            <person name="Woyke T."/>
            <person name="Goodwin L."/>
            <person name="Detter C."/>
            <person name="Yavitt J.B."/>
            <person name="Zinder S.H."/>
        </authorList>
    </citation>
    <scope>NUCLEOTIDE SEQUENCE [LARGE SCALE GENOMIC DNA]</scope>
    <source>
        <strain evidence="9">ATCC BAA-1556 / DSM 19958 / E1-9c</strain>
    </source>
</reference>
<evidence type="ECO:0000256" key="1">
    <source>
        <dbReference type="ARBA" id="ARBA00004651"/>
    </source>
</evidence>
<dbReference type="PROSITE" id="PS50850">
    <property type="entry name" value="MFS"/>
    <property type="match status" value="1"/>
</dbReference>
<dbReference type="SUPFAM" id="SSF103473">
    <property type="entry name" value="MFS general substrate transporter"/>
    <property type="match status" value="1"/>
</dbReference>
<dbReference type="Gene3D" id="1.20.1250.20">
    <property type="entry name" value="MFS general substrate transporter like domains"/>
    <property type="match status" value="2"/>
</dbReference>
<evidence type="ECO:0000256" key="6">
    <source>
        <dbReference type="SAM" id="Phobius"/>
    </source>
</evidence>
<feature type="transmembrane region" description="Helical" evidence="6">
    <location>
        <begin position="294"/>
        <end position="317"/>
    </location>
</feature>
<evidence type="ECO:0000256" key="3">
    <source>
        <dbReference type="ARBA" id="ARBA00022692"/>
    </source>
</evidence>
<keyword evidence="2" id="KW-1003">Cell membrane</keyword>
<feature type="transmembrane region" description="Helical" evidence="6">
    <location>
        <begin position="99"/>
        <end position="119"/>
    </location>
</feature>
<evidence type="ECO:0000259" key="7">
    <source>
        <dbReference type="PROSITE" id="PS50850"/>
    </source>
</evidence>
<feature type="transmembrane region" description="Helical" evidence="6">
    <location>
        <begin position="356"/>
        <end position="374"/>
    </location>
</feature>
<dbReference type="Pfam" id="PF07690">
    <property type="entry name" value="MFS_1"/>
    <property type="match status" value="1"/>
</dbReference>
<feature type="transmembrane region" description="Helical" evidence="6">
    <location>
        <begin position="131"/>
        <end position="153"/>
    </location>
</feature>
<feature type="transmembrane region" description="Helical" evidence="6">
    <location>
        <begin position="237"/>
        <end position="257"/>
    </location>
</feature>
<dbReference type="Proteomes" id="UP000002457">
    <property type="component" value="Chromosome"/>
</dbReference>